<accession>A0A1C3RLK4</accession>
<keyword evidence="6" id="KW-1185">Reference proteome</keyword>
<dbReference type="InterPro" id="IPR015890">
    <property type="entry name" value="Chorismate_C"/>
</dbReference>
<dbReference type="InterPro" id="IPR005801">
    <property type="entry name" value="ADC_synthase"/>
</dbReference>
<dbReference type="Gene3D" id="3.60.120.10">
    <property type="entry name" value="Anthranilate synthase"/>
    <property type="match status" value="1"/>
</dbReference>
<evidence type="ECO:0000256" key="2">
    <source>
        <dbReference type="ARBA" id="ARBA00022679"/>
    </source>
</evidence>
<dbReference type="GO" id="GO:0009396">
    <property type="term" value="P:folic acid-containing compound biosynthetic process"/>
    <property type="evidence" value="ECO:0007669"/>
    <property type="project" value="InterPro"/>
</dbReference>
<dbReference type="SUPFAM" id="SSF56322">
    <property type="entry name" value="ADC synthase"/>
    <property type="match status" value="1"/>
</dbReference>
<dbReference type="Pfam" id="PF04715">
    <property type="entry name" value="Anth_synt_I_N"/>
    <property type="match status" value="1"/>
</dbReference>
<protein>
    <recommendedName>
        <fullName evidence="1">aminodeoxychorismate synthase</fullName>
        <ecNumber evidence="1">2.6.1.85</ecNumber>
    </recommendedName>
</protein>
<dbReference type="OrthoDB" id="9803598at2"/>
<dbReference type="AlphaFoldDB" id="A0A1C3RLK4"/>
<evidence type="ECO:0000259" key="3">
    <source>
        <dbReference type="Pfam" id="PF00425"/>
    </source>
</evidence>
<dbReference type="PRINTS" id="PR00095">
    <property type="entry name" value="ANTSNTHASEI"/>
</dbReference>
<dbReference type="GO" id="GO:0000162">
    <property type="term" value="P:L-tryptophan biosynthetic process"/>
    <property type="evidence" value="ECO:0007669"/>
    <property type="project" value="TreeGrafter"/>
</dbReference>
<keyword evidence="2 5" id="KW-0808">Transferase</keyword>
<dbReference type="InterPro" id="IPR019999">
    <property type="entry name" value="Anth_synth_I-like"/>
</dbReference>
<dbReference type="PANTHER" id="PTHR11236">
    <property type="entry name" value="AMINOBENZOATE/ANTHRANILATE SYNTHASE"/>
    <property type="match status" value="1"/>
</dbReference>
<name>A0A1C3RLK4_9PROT</name>
<dbReference type="GO" id="GO:0046820">
    <property type="term" value="F:4-amino-4-deoxychorismate synthase activity"/>
    <property type="evidence" value="ECO:0007669"/>
    <property type="project" value="UniProtKB-EC"/>
</dbReference>
<gene>
    <name evidence="5" type="primary">pabB</name>
    <name evidence="5" type="ORF">MTBPR1_90013</name>
</gene>
<dbReference type="InterPro" id="IPR005802">
    <property type="entry name" value="ADC_synth_comp_1"/>
</dbReference>
<dbReference type="EC" id="2.6.1.85" evidence="1"/>
<feature type="domain" description="Chorismate-utilising enzyme C-terminal" evidence="3">
    <location>
        <begin position="171"/>
        <end position="426"/>
    </location>
</feature>
<reference evidence="5 6" key="1">
    <citation type="submission" date="2016-07" db="EMBL/GenBank/DDBJ databases">
        <authorList>
            <person name="Lefevre C.T."/>
        </authorList>
    </citation>
    <scope>NUCLEOTIDE SEQUENCE [LARGE SCALE GENOMIC DNA]</scope>
    <source>
        <strain evidence="5">PR1</strain>
    </source>
</reference>
<dbReference type="STRING" id="1867952.MTBPR1_90013"/>
<evidence type="ECO:0000313" key="5">
    <source>
        <dbReference type="EMBL" id="SCA58166.1"/>
    </source>
</evidence>
<evidence type="ECO:0000256" key="1">
    <source>
        <dbReference type="ARBA" id="ARBA00013139"/>
    </source>
</evidence>
<evidence type="ECO:0000313" key="6">
    <source>
        <dbReference type="Proteomes" id="UP000231658"/>
    </source>
</evidence>
<dbReference type="Proteomes" id="UP000231658">
    <property type="component" value="Unassembled WGS sequence"/>
</dbReference>
<dbReference type="InterPro" id="IPR006805">
    <property type="entry name" value="Anth_synth_I_N"/>
</dbReference>
<dbReference type="EMBL" id="FLYE01000048">
    <property type="protein sequence ID" value="SCA58166.1"/>
    <property type="molecule type" value="Genomic_DNA"/>
</dbReference>
<evidence type="ECO:0000259" key="4">
    <source>
        <dbReference type="Pfam" id="PF04715"/>
    </source>
</evidence>
<keyword evidence="5" id="KW-0032">Aminotransferase</keyword>
<dbReference type="RefSeq" id="WP_069190171.1">
    <property type="nucleotide sequence ID" value="NZ_FLYE01000048.1"/>
</dbReference>
<sequence length="440" mass="48406">MKKPVFIEIAYQDPAKLFAPHANTPFAVFLDSSRNDSEQGRYSYIGLDPIKTFTSSKNIFSQLKKALSDFTFESHEGLAPFQGGLMGYFGYELLHQIEDLPRKDKDHFATPDVALGLYDCVAAFDHHEGKAWVFSLSGLKRAQELVERLTQPQLEPPLKGVCLNWSSDFTKESYVASVQKVIDYIHAGDIFQANLTQRFSADLPEGFAPYALYQKLRAINPAPFAAYLNFEGFSLASSSPERFLQTNGSHVETCPIKGTRPRSLEAKADQANAHELRNSEKDRAENTMIVDLLRNDISKVCKPHSVDVPELCEVHSFASVHHLVSTVTGELQEGFDSIDLLKASFPGGSITGAPKVRAMEIISELEPCARGPYCGAIGYIGGDGTMDTNIVIRTLVFKGGQVCAQVGGGIVSDSQPNAEYQETLDKAQALFDAFEKDMTA</sequence>
<dbReference type="PANTHER" id="PTHR11236:SF50">
    <property type="entry name" value="AMINODEOXYCHORISMATE SYNTHASE COMPONENT 1"/>
    <property type="match status" value="1"/>
</dbReference>
<organism evidence="5 6">
    <name type="scientific">Candidatus Terasakiella magnetica</name>
    <dbReference type="NCBI Taxonomy" id="1867952"/>
    <lineage>
        <taxon>Bacteria</taxon>
        <taxon>Pseudomonadati</taxon>
        <taxon>Pseudomonadota</taxon>
        <taxon>Alphaproteobacteria</taxon>
        <taxon>Rhodospirillales</taxon>
        <taxon>Terasakiellaceae</taxon>
        <taxon>Terasakiella</taxon>
    </lineage>
</organism>
<dbReference type="NCBIfam" id="TIGR00553">
    <property type="entry name" value="pabB"/>
    <property type="match status" value="1"/>
</dbReference>
<dbReference type="Pfam" id="PF00425">
    <property type="entry name" value="Chorismate_bind"/>
    <property type="match status" value="1"/>
</dbReference>
<proteinExistence type="predicted"/>
<feature type="domain" description="Anthranilate synthase component I N-terminal" evidence="4">
    <location>
        <begin position="13"/>
        <end position="132"/>
    </location>
</feature>